<keyword evidence="6" id="KW-0539">Nucleus</keyword>
<evidence type="ECO:0000259" key="8">
    <source>
        <dbReference type="PROSITE" id="PS51032"/>
    </source>
</evidence>
<protein>
    <submittedName>
        <fullName evidence="9">Ethylene-responsive transcription factor WRI1</fullName>
    </submittedName>
</protein>
<dbReference type="PANTHER" id="PTHR32467:SF81">
    <property type="entry name" value="OS06G0145700 PROTEIN"/>
    <property type="match status" value="1"/>
</dbReference>
<keyword evidence="3" id="KW-0805">Transcription regulation</keyword>
<dbReference type="CDD" id="cd00018">
    <property type="entry name" value="AP2"/>
    <property type="match status" value="2"/>
</dbReference>
<evidence type="ECO:0000313" key="10">
    <source>
        <dbReference type="Proteomes" id="UP000030645"/>
    </source>
</evidence>
<evidence type="ECO:0000256" key="5">
    <source>
        <dbReference type="ARBA" id="ARBA00023163"/>
    </source>
</evidence>
<sequence>MELMMQVKNEESSTRRRQLYKADGDQAQVIKRRRRSSDQTALTATKCDDSTFNETQQQQQVQGDYQTSPATTVKRSSKYRGVSRHRWTGRFEAHLWDKLSWNVTQKKKGKQGAYDEEESAARAYDLAALKYWGTSTFTNFPISDYEKEIEIMQTVTKEEYLASLRRKSSGFSRGVSKYRGVARHHHNGRWEARIGRVFGNKYLYLGTYSTQEEAARAYDIAAIEYRGINAVTNFDLSTYIRWLKPEAAGNPIGGLESEVATEPQTVPPITNYAPTDQDQSPFLNTGNASNFMISDNDLKYLPSKPEVVFQSKTPLLSSPGICTKSASPTALGLLLRSSVFRELVEKNSNVSEDETDGEEIAYNQTQVGCDSDDQYDGFFFDGISDIPFVCSSNRDGIEV</sequence>
<name>W9SY21_9ROSA</name>
<feature type="domain" description="AP2/ERF" evidence="8">
    <location>
        <begin position="177"/>
        <end position="235"/>
    </location>
</feature>
<reference evidence="10" key="1">
    <citation type="submission" date="2013-01" db="EMBL/GenBank/DDBJ databases">
        <title>Draft Genome Sequence of a Mulberry Tree, Morus notabilis C.K. Schneid.</title>
        <authorList>
            <person name="He N."/>
            <person name="Zhao S."/>
        </authorList>
    </citation>
    <scope>NUCLEOTIDE SEQUENCE</scope>
</reference>
<comment type="subcellular location">
    <subcellularLocation>
        <location evidence="1">Nucleus</location>
    </subcellularLocation>
</comment>
<evidence type="ECO:0000256" key="2">
    <source>
        <dbReference type="ARBA" id="ARBA00022737"/>
    </source>
</evidence>
<dbReference type="Proteomes" id="UP000030645">
    <property type="component" value="Unassembled WGS sequence"/>
</dbReference>
<feature type="compositionally biased region" description="Basic and acidic residues" evidence="7">
    <location>
        <begin position="8"/>
        <end position="24"/>
    </location>
</feature>
<dbReference type="GO" id="GO:0003677">
    <property type="term" value="F:DNA binding"/>
    <property type="evidence" value="ECO:0007669"/>
    <property type="project" value="UniProtKB-KW"/>
</dbReference>
<dbReference type="FunFam" id="3.30.730.10:FF:000002">
    <property type="entry name" value="AP2-like ethylene-responsive transcription factor"/>
    <property type="match status" value="1"/>
</dbReference>
<dbReference type="InterPro" id="IPR016177">
    <property type="entry name" value="DNA-bd_dom_sf"/>
</dbReference>
<evidence type="ECO:0000256" key="6">
    <source>
        <dbReference type="ARBA" id="ARBA00023242"/>
    </source>
</evidence>
<dbReference type="EMBL" id="KE346305">
    <property type="protein sequence ID" value="EXC32624.1"/>
    <property type="molecule type" value="Genomic_DNA"/>
</dbReference>
<organism evidence="9 10">
    <name type="scientific">Morus notabilis</name>
    <dbReference type="NCBI Taxonomy" id="981085"/>
    <lineage>
        <taxon>Eukaryota</taxon>
        <taxon>Viridiplantae</taxon>
        <taxon>Streptophyta</taxon>
        <taxon>Embryophyta</taxon>
        <taxon>Tracheophyta</taxon>
        <taxon>Spermatophyta</taxon>
        <taxon>Magnoliopsida</taxon>
        <taxon>eudicotyledons</taxon>
        <taxon>Gunneridae</taxon>
        <taxon>Pentapetalae</taxon>
        <taxon>rosids</taxon>
        <taxon>fabids</taxon>
        <taxon>Rosales</taxon>
        <taxon>Moraceae</taxon>
        <taxon>Moreae</taxon>
        <taxon>Morus</taxon>
    </lineage>
</organism>
<evidence type="ECO:0000256" key="1">
    <source>
        <dbReference type="ARBA" id="ARBA00004123"/>
    </source>
</evidence>
<dbReference type="AlphaFoldDB" id="W9SY21"/>
<gene>
    <name evidence="9" type="ORF">L484_001950</name>
</gene>
<evidence type="ECO:0000256" key="4">
    <source>
        <dbReference type="ARBA" id="ARBA00023125"/>
    </source>
</evidence>
<evidence type="ECO:0000313" key="9">
    <source>
        <dbReference type="EMBL" id="EXC32624.1"/>
    </source>
</evidence>
<dbReference type="STRING" id="981085.W9SY21"/>
<dbReference type="InterPro" id="IPR001471">
    <property type="entry name" value="AP2/ERF_dom"/>
</dbReference>
<keyword evidence="10" id="KW-1185">Reference proteome</keyword>
<feature type="domain" description="AP2/ERF" evidence="8">
    <location>
        <begin position="78"/>
        <end position="141"/>
    </location>
</feature>
<dbReference type="SUPFAM" id="SSF54171">
    <property type="entry name" value="DNA-binding domain"/>
    <property type="match status" value="2"/>
</dbReference>
<keyword evidence="5" id="KW-0804">Transcription</keyword>
<keyword evidence="2" id="KW-0677">Repeat</keyword>
<dbReference type="GO" id="GO:0003700">
    <property type="term" value="F:DNA-binding transcription factor activity"/>
    <property type="evidence" value="ECO:0007669"/>
    <property type="project" value="InterPro"/>
</dbReference>
<dbReference type="GO" id="GO:0005634">
    <property type="term" value="C:nucleus"/>
    <property type="evidence" value="ECO:0007669"/>
    <property type="project" value="UniProtKB-SubCell"/>
</dbReference>
<dbReference type="SMR" id="W9SY21"/>
<dbReference type="PANTHER" id="PTHR32467">
    <property type="entry name" value="AP2-LIKE ETHYLENE-RESPONSIVE TRANSCRIPTION FACTOR"/>
    <property type="match status" value="1"/>
</dbReference>
<accession>W9SY21</accession>
<dbReference type="InterPro" id="IPR036955">
    <property type="entry name" value="AP2/ERF_dom_sf"/>
</dbReference>
<dbReference type="eggNOG" id="ENOG502QQW2">
    <property type="taxonomic scope" value="Eukaryota"/>
</dbReference>
<dbReference type="Gene3D" id="3.30.730.10">
    <property type="entry name" value="AP2/ERF domain"/>
    <property type="match status" value="2"/>
</dbReference>
<feature type="region of interest" description="Disordered" evidence="7">
    <location>
        <begin position="1"/>
        <end position="45"/>
    </location>
</feature>
<evidence type="ECO:0000256" key="7">
    <source>
        <dbReference type="SAM" id="MobiDB-lite"/>
    </source>
</evidence>
<dbReference type="SMART" id="SM00380">
    <property type="entry name" value="AP2"/>
    <property type="match status" value="2"/>
</dbReference>
<evidence type="ECO:0000256" key="3">
    <source>
        <dbReference type="ARBA" id="ARBA00023015"/>
    </source>
</evidence>
<dbReference type="PRINTS" id="PR00367">
    <property type="entry name" value="ETHRSPELEMNT"/>
</dbReference>
<dbReference type="PROSITE" id="PS51032">
    <property type="entry name" value="AP2_ERF"/>
    <property type="match status" value="2"/>
</dbReference>
<keyword evidence="4" id="KW-0238">DNA-binding</keyword>
<dbReference type="Pfam" id="PF00847">
    <property type="entry name" value="AP2"/>
    <property type="match status" value="2"/>
</dbReference>
<proteinExistence type="predicted"/>